<evidence type="ECO:0000313" key="2">
    <source>
        <dbReference type="Proteomes" id="UP000515703"/>
    </source>
</evidence>
<dbReference type="Proteomes" id="UP000515703">
    <property type="component" value="Chromosome"/>
</dbReference>
<protein>
    <submittedName>
        <fullName evidence="1">Uncharacterized protein</fullName>
    </submittedName>
</protein>
<organism evidence="1 2">
    <name type="scientific">Anaerocolumna chitinilytica</name>
    <dbReference type="NCBI Taxonomy" id="1727145"/>
    <lineage>
        <taxon>Bacteria</taxon>
        <taxon>Bacillati</taxon>
        <taxon>Bacillota</taxon>
        <taxon>Clostridia</taxon>
        <taxon>Lachnospirales</taxon>
        <taxon>Lachnospiraceae</taxon>
        <taxon>Anaerocolumna</taxon>
    </lineage>
</organism>
<reference evidence="1 2" key="2">
    <citation type="submission" date="2020-08" db="EMBL/GenBank/DDBJ databases">
        <authorList>
            <person name="Ueki A."/>
            <person name="Tonouchi A."/>
        </authorList>
    </citation>
    <scope>NUCLEOTIDE SEQUENCE [LARGE SCALE GENOMIC DNA]</scope>
    <source>
        <strain evidence="1 2">CTTW</strain>
    </source>
</reference>
<dbReference type="EMBL" id="AP023368">
    <property type="protein sequence ID" value="BCK01593.1"/>
    <property type="molecule type" value="Genomic_DNA"/>
</dbReference>
<dbReference type="AlphaFoldDB" id="A0A7M3SAH5"/>
<dbReference type="RefSeq" id="WP_185257139.1">
    <property type="nucleotide sequence ID" value="NZ_AP023368.1"/>
</dbReference>
<keyword evidence="2" id="KW-1185">Reference proteome</keyword>
<name>A0A7M3SAH5_9FIRM</name>
<dbReference type="KEGG" id="acht:bsdcttw_46330"/>
<reference evidence="1 2" key="1">
    <citation type="submission" date="2020-08" db="EMBL/GenBank/DDBJ databases">
        <title>Draft genome sequencing of an Anaerocolumna strain isolated from anoxic soil subjected to BSD treatment.</title>
        <authorList>
            <person name="Uek A."/>
            <person name="Tonouchi A."/>
        </authorList>
    </citation>
    <scope>NUCLEOTIDE SEQUENCE [LARGE SCALE GENOMIC DNA]</scope>
    <source>
        <strain evidence="1 2">CTTW</strain>
    </source>
</reference>
<gene>
    <name evidence="1" type="ORF">bsdcttw_46330</name>
</gene>
<proteinExistence type="predicted"/>
<evidence type="ECO:0000313" key="1">
    <source>
        <dbReference type="EMBL" id="BCK01593.1"/>
    </source>
</evidence>
<sequence length="61" mass="6798">MNLEIYEFKENLVKYINTSSLPVSVKQMAVQDILNQLNTATANAINNERAEKEKAGEQANG</sequence>
<accession>A0A7M3SAH5</accession>